<dbReference type="OMA" id="NTSWHRE"/>
<dbReference type="Proteomes" id="UP000494040">
    <property type="component" value="Unassembled WGS sequence"/>
</dbReference>
<evidence type="ECO:0000256" key="7">
    <source>
        <dbReference type="ARBA" id="ARBA00023180"/>
    </source>
</evidence>
<keyword evidence="5" id="KW-0472">Membrane</keyword>
<dbReference type="Pfam" id="PF07679">
    <property type="entry name" value="I-set"/>
    <property type="match status" value="1"/>
</dbReference>
<feature type="domain" description="Ig-like" evidence="10">
    <location>
        <begin position="133"/>
        <end position="222"/>
    </location>
</feature>
<dbReference type="Gene3D" id="2.60.40.10">
    <property type="entry name" value="Immunoglobulins"/>
    <property type="match status" value="3"/>
</dbReference>
<keyword evidence="4" id="KW-0677">Repeat</keyword>
<dbReference type="SMART" id="SM00409">
    <property type="entry name" value="IG"/>
    <property type="match status" value="3"/>
</dbReference>
<keyword evidence="6" id="KW-1015">Disulfide bond</keyword>
<evidence type="ECO:0000313" key="12">
    <source>
        <dbReference type="Proteomes" id="UP000494040"/>
    </source>
</evidence>
<feature type="domain" description="Ig-like" evidence="10">
    <location>
        <begin position="30"/>
        <end position="125"/>
    </location>
</feature>
<feature type="domain" description="Ig-like" evidence="10">
    <location>
        <begin position="233"/>
        <end position="326"/>
    </location>
</feature>
<evidence type="ECO:0000256" key="2">
    <source>
        <dbReference type="ARBA" id="ARBA00022475"/>
    </source>
</evidence>
<dbReference type="GO" id="GO:0005886">
    <property type="term" value="C:plasma membrane"/>
    <property type="evidence" value="ECO:0007669"/>
    <property type="project" value="UniProtKB-SubCell"/>
</dbReference>
<feature type="chain" id="PRO_5035315563" description="Ig-like domain-containing protein" evidence="9">
    <location>
        <begin position="21"/>
        <end position="420"/>
    </location>
</feature>
<evidence type="ECO:0000256" key="5">
    <source>
        <dbReference type="ARBA" id="ARBA00023136"/>
    </source>
</evidence>
<dbReference type="SMART" id="SM00406">
    <property type="entry name" value="IGv"/>
    <property type="match status" value="2"/>
</dbReference>
<keyword evidence="3 9" id="KW-0732">Signal</keyword>
<dbReference type="FunFam" id="2.60.40.10:FF:000328">
    <property type="entry name" value="CLUMA_CG000981, isoform A"/>
    <property type="match status" value="1"/>
</dbReference>
<dbReference type="OrthoDB" id="10012075at2759"/>
<evidence type="ECO:0000259" key="10">
    <source>
        <dbReference type="PROSITE" id="PS50835"/>
    </source>
</evidence>
<dbReference type="InterPro" id="IPR007110">
    <property type="entry name" value="Ig-like_dom"/>
</dbReference>
<accession>A0A8I6S0M8</accession>
<dbReference type="InterPro" id="IPR003598">
    <property type="entry name" value="Ig_sub2"/>
</dbReference>
<proteinExistence type="predicted"/>
<dbReference type="InterPro" id="IPR036179">
    <property type="entry name" value="Ig-like_dom_sf"/>
</dbReference>
<dbReference type="SMART" id="SM00408">
    <property type="entry name" value="IGc2"/>
    <property type="match status" value="3"/>
</dbReference>
<dbReference type="GeneID" id="106670298"/>
<dbReference type="Pfam" id="PF13927">
    <property type="entry name" value="Ig_3"/>
    <property type="match status" value="1"/>
</dbReference>
<keyword evidence="2" id="KW-1003">Cell membrane</keyword>
<dbReference type="SUPFAM" id="SSF48726">
    <property type="entry name" value="Immunoglobulin"/>
    <property type="match status" value="3"/>
</dbReference>
<dbReference type="InterPro" id="IPR013106">
    <property type="entry name" value="Ig_V-set"/>
</dbReference>
<dbReference type="KEGG" id="clec:106670298"/>
<organism evidence="11 12">
    <name type="scientific">Cimex lectularius</name>
    <name type="common">Bed bug</name>
    <name type="synonym">Acanthia lectularia</name>
    <dbReference type="NCBI Taxonomy" id="79782"/>
    <lineage>
        <taxon>Eukaryota</taxon>
        <taxon>Metazoa</taxon>
        <taxon>Ecdysozoa</taxon>
        <taxon>Arthropoda</taxon>
        <taxon>Hexapoda</taxon>
        <taxon>Insecta</taxon>
        <taxon>Pterygota</taxon>
        <taxon>Neoptera</taxon>
        <taxon>Paraneoptera</taxon>
        <taxon>Hemiptera</taxon>
        <taxon>Heteroptera</taxon>
        <taxon>Panheteroptera</taxon>
        <taxon>Cimicomorpha</taxon>
        <taxon>Cimicidae</taxon>
        <taxon>Cimex</taxon>
    </lineage>
</organism>
<dbReference type="RefSeq" id="XP_014255975.1">
    <property type="nucleotide sequence ID" value="XM_014400489.2"/>
</dbReference>
<dbReference type="PANTHER" id="PTHR12231">
    <property type="entry name" value="CTX-RELATED TYPE I TRANSMEMBRANE PROTEIN"/>
    <property type="match status" value="1"/>
</dbReference>
<dbReference type="InterPro" id="IPR013783">
    <property type="entry name" value="Ig-like_fold"/>
</dbReference>
<evidence type="ECO:0000256" key="4">
    <source>
        <dbReference type="ARBA" id="ARBA00022737"/>
    </source>
</evidence>
<dbReference type="InterPro" id="IPR051170">
    <property type="entry name" value="Neural/epithelial_adhesion"/>
</dbReference>
<evidence type="ECO:0000256" key="8">
    <source>
        <dbReference type="ARBA" id="ARBA00023319"/>
    </source>
</evidence>
<dbReference type="AlphaFoldDB" id="A0A8I6S0M8"/>
<evidence type="ECO:0000313" key="11">
    <source>
        <dbReference type="EnsemblMetazoa" id="XP_014255975.1"/>
    </source>
</evidence>
<evidence type="ECO:0000256" key="3">
    <source>
        <dbReference type="ARBA" id="ARBA00022729"/>
    </source>
</evidence>
<evidence type="ECO:0000256" key="6">
    <source>
        <dbReference type="ARBA" id="ARBA00023157"/>
    </source>
</evidence>
<dbReference type="PANTHER" id="PTHR12231:SF105">
    <property type="entry name" value="LACHESIN-LIKE PROTEIN"/>
    <property type="match status" value="1"/>
</dbReference>
<keyword evidence="8" id="KW-0393">Immunoglobulin domain</keyword>
<dbReference type="Pfam" id="PF07686">
    <property type="entry name" value="V-set"/>
    <property type="match status" value="1"/>
</dbReference>
<feature type="signal peptide" evidence="9">
    <location>
        <begin position="1"/>
        <end position="20"/>
    </location>
</feature>
<protein>
    <recommendedName>
        <fullName evidence="10">Ig-like domain-containing protein</fullName>
    </recommendedName>
</protein>
<dbReference type="PROSITE" id="PS50835">
    <property type="entry name" value="IG_LIKE"/>
    <property type="match status" value="3"/>
</dbReference>
<evidence type="ECO:0000256" key="9">
    <source>
        <dbReference type="SAM" id="SignalP"/>
    </source>
</evidence>
<dbReference type="EnsemblMetazoa" id="XM_014400489.2">
    <property type="protein sequence ID" value="XP_014255975.1"/>
    <property type="gene ID" value="LOC106670298"/>
</dbReference>
<evidence type="ECO:0000256" key="1">
    <source>
        <dbReference type="ARBA" id="ARBA00004236"/>
    </source>
</evidence>
<name>A0A8I6S0M8_CIMLE</name>
<keyword evidence="12" id="KW-1185">Reference proteome</keyword>
<keyword evidence="7" id="KW-0325">Glycoprotein</keyword>
<dbReference type="GO" id="GO:0043005">
    <property type="term" value="C:neuron projection"/>
    <property type="evidence" value="ECO:0007669"/>
    <property type="project" value="TreeGrafter"/>
</dbReference>
<dbReference type="InterPro" id="IPR013098">
    <property type="entry name" value="Ig_I-set"/>
</dbReference>
<sequence>MRMVWYHLSSLFLLTTYSYSQDVPEEDWNPQFGEPISNVTVPLGREAVLSCAVKNLGHFKVGWLRAEDQTVLSLDTRVVTHNFRVSVSHEPDSETWRLHIRQVKYSDRGCYMCQINTNTMKKQLGCLDVHVPPDIIDSETSSDTVVEEGENVTLICKARGHPAPRIIWRREDTKTFTVYNNTSGFATVDSYHGEMMKFVKVDYTQMGAYLCIATNDIPPAVSKRIVLRINFTPVARQPSQKVGAVLGSSVSISCDFHAFPNDNTSWHREIGEVHDYGGEYKIGVTRSSYEITLHLTIRNIRAIDLGKYFCVLSNNMGSARGTIQLYEIRVETTTMPTTTTPITTTKATTSTTTPTKKSIIFIAPTHSDLPENNEIEELPLFNDANNKRGAEASSRRRSFTVSSCSGLRISPILLTLFLIR</sequence>
<dbReference type="InterPro" id="IPR003599">
    <property type="entry name" value="Ig_sub"/>
</dbReference>
<reference evidence="11" key="1">
    <citation type="submission" date="2022-01" db="UniProtKB">
        <authorList>
            <consortium name="EnsemblMetazoa"/>
        </authorList>
    </citation>
    <scope>IDENTIFICATION</scope>
</reference>
<comment type="subcellular location">
    <subcellularLocation>
        <location evidence="1">Cell membrane</location>
    </subcellularLocation>
</comment>